<evidence type="ECO:0000313" key="2">
    <source>
        <dbReference type="EMBL" id="CUR51247.1"/>
    </source>
</evidence>
<keyword evidence="3" id="KW-1185">Reference proteome</keyword>
<evidence type="ECO:0000313" key="3">
    <source>
        <dbReference type="Proteomes" id="UP000196239"/>
    </source>
</evidence>
<evidence type="ECO:0000256" key="1">
    <source>
        <dbReference type="SAM" id="MobiDB-lite"/>
    </source>
</evidence>
<evidence type="ECO:0008006" key="4">
    <source>
        <dbReference type="Google" id="ProtNLM"/>
    </source>
</evidence>
<dbReference type="AlphaFoldDB" id="A0A128A1Q3"/>
<sequence length="176" mass="18290">MNTKDLVKNHKMLAAIIGVAIIATLGVSAASAQVQGTQTTQQPPTIQGTINLQQTIMSNVQTKFSAASDTAASAVTNGKTIGGSLTVAQGYVVYSFKVIDDKNMVYSVIIDPANDKVLYTSTGHQFGMGGFAMGGQHGMMKHKFHMGGNPQSSSPSTPGTTNPSSEDTTPYSGSQS</sequence>
<feature type="compositionally biased region" description="Low complexity" evidence="1">
    <location>
        <begin position="147"/>
        <end position="165"/>
    </location>
</feature>
<gene>
    <name evidence="2" type="ORF">NDEV_0482</name>
</gene>
<organism evidence="2 3">
    <name type="scientific">Nitrosotalea devaniterrae</name>
    <dbReference type="NCBI Taxonomy" id="1078905"/>
    <lineage>
        <taxon>Archaea</taxon>
        <taxon>Nitrososphaerota</taxon>
        <taxon>Nitrososphaeria</taxon>
        <taxon>Nitrosotaleales</taxon>
        <taxon>Nitrosotaleaceae</taxon>
        <taxon>Nitrosotalea</taxon>
    </lineage>
</organism>
<dbReference type="Proteomes" id="UP000196239">
    <property type="component" value="Chromosome 1"/>
</dbReference>
<protein>
    <recommendedName>
        <fullName evidence="4">PepSY domain-containing protein</fullName>
    </recommendedName>
</protein>
<proteinExistence type="predicted"/>
<feature type="region of interest" description="Disordered" evidence="1">
    <location>
        <begin position="141"/>
        <end position="176"/>
    </location>
</feature>
<dbReference type="KEGG" id="ndv:NDEV_0482"/>
<dbReference type="EMBL" id="LN890280">
    <property type="protein sequence ID" value="CUR51247.1"/>
    <property type="molecule type" value="Genomic_DNA"/>
</dbReference>
<accession>A0A128A1Q3</accession>
<feature type="compositionally biased region" description="Polar residues" evidence="1">
    <location>
        <begin position="166"/>
        <end position="176"/>
    </location>
</feature>
<name>A0A128A1Q3_9ARCH</name>
<reference evidence="3" key="1">
    <citation type="submission" date="2015-10" db="EMBL/GenBank/DDBJ databases">
        <authorList>
            <person name="Lehtovirta-Morley L.E."/>
            <person name="Vieille C."/>
        </authorList>
    </citation>
    <scope>NUCLEOTIDE SEQUENCE [LARGE SCALE GENOMIC DNA]</scope>
</reference>